<evidence type="ECO:0000256" key="7">
    <source>
        <dbReference type="ARBA" id="ARBA00022989"/>
    </source>
</evidence>
<feature type="transmembrane region" description="Helical" evidence="9">
    <location>
        <begin position="212"/>
        <end position="231"/>
    </location>
</feature>
<keyword evidence="2" id="KW-0597">Phosphoprotein</keyword>
<name>A0A3A4R4D8_9BACT</name>
<feature type="transmembrane region" description="Helical" evidence="9">
    <location>
        <begin position="237"/>
        <end position="256"/>
    </location>
</feature>
<proteinExistence type="predicted"/>
<dbReference type="InterPro" id="IPR011303">
    <property type="entry name" value="RnfD_bac"/>
</dbReference>
<feature type="transmembrane region" description="Helical" evidence="9">
    <location>
        <begin position="73"/>
        <end position="99"/>
    </location>
</feature>
<evidence type="ECO:0000256" key="8">
    <source>
        <dbReference type="ARBA" id="ARBA00023136"/>
    </source>
</evidence>
<evidence type="ECO:0000256" key="1">
    <source>
        <dbReference type="ARBA" id="ARBA00022448"/>
    </source>
</evidence>
<evidence type="ECO:0000256" key="9">
    <source>
        <dbReference type="SAM" id="Phobius"/>
    </source>
</evidence>
<dbReference type="GO" id="GO:0055085">
    <property type="term" value="P:transmembrane transport"/>
    <property type="evidence" value="ECO:0007669"/>
    <property type="project" value="InterPro"/>
</dbReference>
<comment type="caution">
    <text evidence="10">The sequence shown here is derived from an EMBL/GenBank/DDBJ whole genome shotgun (WGS) entry which is preliminary data.</text>
</comment>
<keyword evidence="4" id="KW-0288">FMN</keyword>
<evidence type="ECO:0000256" key="5">
    <source>
        <dbReference type="ARBA" id="ARBA00022692"/>
    </source>
</evidence>
<gene>
    <name evidence="10" type="ORF">C4541_02965</name>
</gene>
<keyword evidence="5 9" id="KW-0812">Transmembrane</keyword>
<feature type="transmembrane region" description="Helical" evidence="9">
    <location>
        <begin position="20"/>
        <end position="53"/>
    </location>
</feature>
<sequence>MATQQKKTGVLKKQAVMRKVLLATVPCIAGSVYFFGWRSLAVILVSCIAGFLTEYFFCRQRGEPATEATLVTAVLYALILPPTVPWHVLVIGIVFSVALAKEVFGGYGRNIFNPAMVARCFVYICFPLAMTVEWAQPVQGWMGALGMWSSATSPDAVTTATPLALMKAGEQSVTYAQLIFGRIPGSMGVTSALLCFIGGLYLYITKTANRKIIVIFLITYGLLSEILYRIGCPQLQGGLYALLNGGYIFGAFFMLTDPVSSPKTEQGRIIYAILVGIFAVVIRNFSVFNGGLMFALLLGNMFAPITDHIVKEIQDSRKKKQAIEAKTTS</sequence>
<organism evidence="10 11">
    <name type="scientific">Candidatus Auribacter fodinae</name>
    <dbReference type="NCBI Taxonomy" id="2093366"/>
    <lineage>
        <taxon>Bacteria</taxon>
        <taxon>Pseudomonadati</taxon>
        <taxon>Candidatus Auribacterota</taxon>
        <taxon>Candidatus Auribacteria</taxon>
        <taxon>Candidatus Auribacterales</taxon>
        <taxon>Candidatus Auribacteraceae</taxon>
        <taxon>Candidatus Auribacter</taxon>
    </lineage>
</organism>
<feature type="transmembrane region" description="Helical" evidence="9">
    <location>
        <begin position="268"/>
        <end position="286"/>
    </location>
</feature>
<dbReference type="PANTHER" id="PTHR30578">
    <property type="entry name" value="ELECTRON TRANSPORT COMPLEX PROTEIN RNFD"/>
    <property type="match status" value="1"/>
</dbReference>
<accession>A0A3A4R4D8</accession>
<dbReference type="PANTHER" id="PTHR30578:SF1">
    <property type="entry name" value="NA(+)-TRANSLOCATING NADH-QUINONE REDUCTASE SUBUNIT B"/>
    <property type="match status" value="1"/>
</dbReference>
<evidence type="ECO:0000313" key="10">
    <source>
        <dbReference type="EMBL" id="RJP60974.1"/>
    </source>
</evidence>
<dbReference type="Pfam" id="PF03116">
    <property type="entry name" value="NQR2_RnfD_RnfE"/>
    <property type="match status" value="1"/>
</dbReference>
<dbReference type="GO" id="GO:0005886">
    <property type="term" value="C:plasma membrane"/>
    <property type="evidence" value="ECO:0007669"/>
    <property type="project" value="TreeGrafter"/>
</dbReference>
<evidence type="ECO:0000256" key="4">
    <source>
        <dbReference type="ARBA" id="ARBA00022643"/>
    </source>
</evidence>
<dbReference type="Proteomes" id="UP000266426">
    <property type="component" value="Unassembled WGS sequence"/>
</dbReference>
<feature type="transmembrane region" description="Helical" evidence="9">
    <location>
        <begin position="183"/>
        <end position="205"/>
    </location>
</feature>
<dbReference type="InterPro" id="IPR004338">
    <property type="entry name" value="NqrB/RnfD"/>
</dbReference>
<evidence type="ECO:0000313" key="11">
    <source>
        <dbReference type="Proteomes" id="UP000266426"/>
    </source>
</evidence>
<keyword evidence="7 9" id="KW-1133">Transmembrane helix</keyword>
<evidence type="ECO:0000256" key="6">
    <source>
        <dbReference type="ARBA" id="ARBA00022967"/>
    </source>
</evidence>
<reference evidence="10 11" key="1">
    <citation type="journal article" date="2017" name="ISME J.">
        <title>Energy and carbon metabolisms in a deep terrestrial subsurface fluid microbial community.</title>
        <authorList>
            <person name="Momper L."/>
            <person name="Jungbluth S.P."/>
            <person name="Lee M.D."/>
            <person name="Amend J.P."/>
        </authorList>
    </citation>
    <scope>NUCLEOTIDE SEQUENCE [LARGE SCALE GENOMIC DNA]</scope>
    <source>
        <strain evidence="10">SURF_26</strain>
    </source>
</reference>
<evidence type="ECO:0000256" key="3">
    <source>
        <dbReference type="ARBA" id="ARBA00022630"/>
    </source>
</evidence>
<keyword evidence="1" id="KW-0813">Transport</keyword>
<feature type="transmembrane region" description="Helical" evidence="9">
    <location>
        <begin position="111"/>
        <end position="132"/>
    </location>
</feature>
<keyword evidence="6" id="KW-1278">Translocase</keyword>
<dbReference type="GO" id="GO:0022900">
    <property type="term" value="P:electron transport chain"/>
    <property type="evidence" value="ECO:0007669"/>
    <property type="project" value="InterPro"/>
</dbReference>
<keyword evidence="3" id="KW-0285">Flavoprotein</keyword>
<dbReference type="EMBL" id="QZJZ01000018">
    <property type="protein sequence ID" value="RJP60974.1"/>
    <property type="molecule type" value="Genomic_DNA"/>
</dbReference>
<dbReference type="NCBIfam" id="TIGR01946">
    <property type="entry name" value="rnfD"/>
    <property type="match status" value="1"/>
</dbReference>
<keyword evidence="8 9" id="KW-0472">Membrane</keyword>
<dbReference type="AlphaFoldDB" id="A0A3A4R4D8"/>
<evidence type="ECO:0000256" key="2">
    <source>
        <dbReference type="ARBA" id="ARBA00022553"/>
    </source>
</evidence>
<protein>
    <submittedName>
        <fullName evidence="10">RnfABCDGE type electron transport complex subunit D</fullName>
    </submittedName>
</protein>